<evidence type="ECO:0000313" key="3">
    <source>
        <dbReference type="Proteomes" id="UP000499080"/>
    </source>
</evidence>
<dbReference type="EMBL" id="BGPR01005151">
    <property type="protein sequence ID" value="GBN07336.1"/>
    <property type="molecule type" value="Genomic_DNA"/>
</dbReference>
<proteinExistence type="predicted"/>
<name>A0A4Y2L139_ARAVE</name>
<sequence>MVAATIIAGDQTRPQGQKAVDCNAPYMKGAGQFKGVLELVFWILLSQKSLDFFFIGEELRLDSAQQRSSWTRVSESCCLQETGTLHPEERRVDSTHSRGSWTRVSGSC</sequence>
<reference evidence="2 3" key="1">
    <citation type="journal article" date="2019" name="Sci. Rep.">
        <title>Orb-weaving spider Araneus ventricosus genome elucidates the spidroin gene catalogue.</title>
        <authorList>
            <person name="Kono N."/>
            <person name="Nakamura H."/>
            <person name="Ohtoshi R."/>
            <person name="Moran D.A.P."/>
            <person name="Shinohara A."/>
            <person name="Yoshida Y."/>
            <person name="Fujiwara M."/>
            <person name="Mori M."/>
            <person name="Tomita M."/>
            <person name="Arakawa K."/>
        </authorList>
    </citation>
    <scope>NUCLEOTIDE SEQUENCE [LARGE SCALE GENOMIC DNA]</scope>
</reference>
<organism evidence="2 3">
    <name type="scientific">Araneus ventricosus</name>
    <name type="common">Orbweaver spider</name>
    <name type="synonym">Epeira ventricosa</name>
    <dbReference type="NCBI Taxonomy" id="182803"/>
    <lineage>
        <taxon>Eukaryota</taxon>
        <taxon>Metazoa</taxon>
        <taxon>Ecdysozoa</taxon>
        <taxon>Arthropoda</taxon>
        <taxon>Chelicerata</taxon>
        <taxon>Arachnida</taxon>
        <taxon>Araneae</taxon>
        <taxon>Araneomorphae</taxon>
        <taxon>Entelegynae</taxon>
        <taxon>Araneoidea</taxon>
        <taxon>Araneidae</taxon>
        <taxon>Araneus</taxon>
    </lineage>
</organism>
<accession>A0A4Y2L139</accession>
<evidence type="ECO:0000256" key="1">
    <source>
        <dbReference type="SAM" id="MobiDB-lite"/>
    </source>
</evidence>
<comment type="caution">
    <text evidence="2">The sequence shown here is derived from an EMBL/GenBank/DDBJ whole genome shotgun (WGS) entry which is preliminary data.</text>
</comment>
<dbReference type="Proteomes" id="UP000499080">
    <property type="component" value="Unassembled WGS sequence"/>
</dbReference>
<keyword evidence="3" id="KW-1185">Reference proteome</keyword>
<protein>
    <submittedName>
        <fullName evidence="2">Uncharacterized protein</fullName>
    </submittedName>
</protein>
<feature type="compositionally biased region" description="Polar residues" evidence="1">
    <location>
        <begin position="97"/>
        <end position="108"/>
    </location>
</feature>
<feature type="region of interest" description="Disordered" evidence="1">
    <location>
        <begin position="88"/>
        <end position="108"/>
    </location>
</feature>
<evidence type="ECO:0000313" key="2">
    <source>
        <dbReference type="EMBL" id="GBN07336.1"/>
    </source>
</evidence>
<dbReference type="AlphaFoldDB" id="A0A4Y2L139"/>
<gene>
    <name evidence="2" type="ORF">AVEN_96601_1</name>
</gene>